<dbReference type="InterPro" id="IPR013128">
    <property type="entry name" value="Peptidase_C1A"/>
</dbReference>
<dbReference type="PROSITE" id="PS00639">
    <property type="entry name" value="THIOL_PROTEASE_HIS"/>
    <property type="match status" value="2"/>
</dbReference>
<dbReference type="SUPFAM" id="SSF57277">
    <property type="entry name" value="Granulin repeat"/>
    <property type="match status" value="1"/>
</dbReference>
<reference evidence="12" key="1">
    <citation type="journal article" date="2022" name="Plant J.">
        <title>Strategies of tolerance reflected in two North American maple genomes.</title>
        <authorList>
            <person name="McEvoy S.L."/>
            <person name="Sezen U.U."/>
            <person name="Trouern-Trend A."/>
            <person name="McMahon S.M."/>
            <person name="Schaberg P.G."/>
            <person name="Yang J."/>
            <person name="Wegrzyn J.L."/>
            <person name="Swenson N.G."/>
        </authorList>
    </citation>
    <scope>NUCLEOTIDE SEQUENCE</scope>
    <source>
        <strain evidence="12">NS2018</strain>
    </source>
</reference>
<accession>A0AA39RS59</accession>
<evidence type="ECO:0000313" key="12">
    <source>
        <dbReference type="EMBL" id="KAK0577185.1"/>
    </source>
</evidence>
<dbReference type="Gene3D" id="3.90.70.10">
    <property type="entry name" value="Cysteine proteinases"/>
    <property type="match status" value="2"/>
</dbReference>
<dbReference type="InterPro" id="IPR000668">
    <property type="entry name" value="Peptidase_C1A_C"/>
</dbReference>
<keyword evidence="3 8" id="KW-0732">Signal</keyword>
<comment type="caution">
    <text evidence="12">The sequence shown here is derived from an EMBL/GenBank/DDBJ whole genome shotgun (WGS) entry which is preliminary data.</text>
</comment>
<comment type="similarity">
    <text evidence="1">Belongs to the peptidase C1 family.</text>
</comment>
<evidence type="ECO:0000259" key="9">
    <source>
        <dbReference type="SMART" id="SM00277"/>
    </source>
</evidence>
<dbReference type="SUPFAM" id="SSF54001">
    <property type="entry name" value="Cysteine proteinases"/>
    <property type="match status" value="2"/>
</dbReference>
<evidence type="ECO:0000256" key="1">
    <source>
        <dbReference type="ARBA" id="ARBA00008455"/>
    </source>
</evidence>
<evidence type="ECO:0000256" key="7">
    <source>
        <dbReference type="SAM" id="MobiDB-lite"/>
    </source>
</evidence>
<keyword evidence="4" id="KW-0378">Hydrolase</keyword>
<feature type="domain" description="Peptidase C1A papain C-terminal" evidence="10">
    <location>
        <begin position="413"/>
        <end position="610"/>
    </location>
</feature>
<dbReference type="GO" id="GO:0006508">
    <property type="term" value="P:proteolysis"/>
    <property type="evidence" value="ECO:0007669"/>
    <property type="project" value="UniProtKB-KW"/>
</dbReference>
<gene>
    <name evidence="12" type="ORF">LWI29_029238</name>
</gene>
<evidence type="ECO:0000256" key="3">
    <source>
        <dbReference type="ARBA" id="ARBA00022729"/>
    </source>
</evidence>
<dbReference type="Pfam" id="PF00112">
    <property type="entry name" value="Peptidase_C1"/>
    <property type="match status" value="2"/>
</dbReference>
<evidence type="ECO:0000256" key="5">
    <source>
        <dbReference type="ARBA" id="ARBA00022807"/>
    </source>
</evidence>
<dbReference type="PRINTS" id="PR00705">
    <property type="entry name" value="PAPAIN"/>
</dbReference>
<dbReference type="GO" id="GO:0008234">
    <property type="term" value="F:cysteine-type peptidase activity"/>
    <property type="evidence" value="ECO:0007669"/>
    <property type="project" value="UniProtKB-KW"/>
</dbReference>
<dbReference type="InterPro" id="IPR025660">
    <property type="entry name" value="Pept_his_AS"/>
</dbReference>
<dbReference type="CDD" id="cd02248">
    <property type="entry name" value="Peptidase_C1A"/>
    <property type="match status" value="2"/>
</dbReference>
<evidence type="ECO:0000256" key="8">
    <source>
        <dbReference type="SAM" id="SignalP"/>
    </source>
</evidence>
<dbReference type="InterPro" id="IPR013201">
    <property type="entry name" value="Prot_inhib_I29"/>
</dbReference>
<dbReference type="PANTHER" id="PTHR12411">
    <property type="entry name" value="CYSTEINE PROTEASE FAMILY C1-RELATED"/>
    <property type="match status" value="1"/>
</dbReference>
<feature type="signal peptide" evidence="8">
    <location>
        <begin position="1"/>
        <end position="23"/>
    </location>
</feature>
<dbReference type="Proteomes" id="UP001168877">
    <property type="component" value="Unassembled WGS sequence"/>
</dbReference>
<keyword evidence="6" id="KW-1015">Disulfide bond</keyword>
<keyword evidence="2" id="KW-0645">Protease</keyword>
<feature type="chain" id="PRO_5041413671" evidence="8">
    <location>
        <begin position="24"/>
        <end position="727"/>
    </location>
</feature>
<reference evidence="12" key="2">
    <citation type="submission" date="2023-06" db="EMBL/GenBank/DDBJ databases">
        <authorList>
            <person name="Swenson N.G."/>
            <person name="Wegrzyn J.L."/>
            <person name="Mcevoy S.L."/>
        </authorList>
    </citation>
    <scope>NUCLEOTIDE SEQUENCE</scope>
    <source>
        <strain evidence="12">NS2018</strain>
        <tissue evidence="12">Leaf</tissue>
    </source>
</reference>
<evidence type="ECO:0000256" key="4">
    <source>
        <dbReference type="ARBA" id="ARBA00022801"/>
    </source>
</evidence>
<dbReference type="FunFam" id="3.90.70.10:FF:000067">
    <property type="entry name" value="Senescence-specific cysteine protease"/>
    <property type="match status" value="1"/>
</dbReference>
<dbReference type="AlphaFoldDB" id="A0AA39RS59"/>
<feature type="domain" description="Granulins" evidence="9">
    <location>
        <begin position="627"/>
        <end position="682"/>
    </location>
</feature>
<feature type="domain" description="Cathepsin propeptide inhibitor" evidence="11">
    <location>
        <begin position="29"/>
        <end position="86"/>
    </location>
</feature>
<dbReference type="Pfam" id="PF08246">
    <property type="entry name" value="Inhibitor_I29"/>
    <property type="match status" value="2"/>
</dbReference>
<evidence type="ECO:0000259" key="10">
    <source>
        <dbReference type="SMART" id="SM00645"/>
    </source>
</evidence>
<evidence type="ECO:0000259" key="11">
    <source>
        <dbReference type="SMART" id="SM00848"/>
    </source>
</evidence>
<organism evidence="12 13">
    <name type="scientific">Acer saccharum</name>
    <name type="common">Sugar maple</name>
    <dbReference type="NCBI Taxonomy" id="4024"/>
    <lineage>
        <taxon>Eukaryota</taxon>
        <taxon>Viridiplantae</taxon>
        <taxon>Streptophyta</taxon>
        <taxon>Embryophyta</taxon>
        <taxon>Tracheophyta</taxon>
        <taxon>Spermatophyta</taxon>
        <taxon>Magnoliopsida</taxon>
        <taxon>eudicotyledons</taxon>
        <taxon>Gunneridae</taxon>
        <taxon>Pentapetalae</taxon>
        <taxon>rosids</taxon>
        <taxon>malvids</taxon>
        <taxon>Sapindales</taxon>
        <taxon>Sapindaceae</taxon>
        <taxon>Hippocastanoideae</taxon>
        <taxon>Acereae</taxon>
        <taxon>Acer</taxon>
    </lineage>
</organism>
<dbReference type="InterPro" id="IPR038765">
    <property type="entry name" value="Papain-like_cys_pep_sf"/>
</dbReference>
<proteinExistence type="inferred from homology"/>
<dbReference type="SMART" id="SM00848">
    <property type="entry name" value="Inhibitor_I29"/>
    <property type="match status" value="2"/>
</dbReference>
<keyword evidence="5" id="KW-0788">Thiol protease</keyword>
<name>A0AA39RS59_ACESA</name>
<protein>
    <submittedName>
        <fullName evidence="12">Uncharacterized protein</fullName>
    </submittedName>
</protein>
<feature type="domain" description="Cathepsin propeptide inhibitor" evidence="11">
    <location>
        <begin position="342"/>
        <end position="385"/>
    </location>
</feature>
<feature type="domain" description="Peptidase C1A papain C-terminal" evidence="10">
    <location>
        <begin position="115"/>
        <end position="329"/>
    </location>
</feature>
<evidence type="ECO:0000313" key="13">
    <source>
        <dbReference type="Proteomes" id="UP001168877"/>
    </source>
</evidence>
<feature type="region of interest" description="Disordered" evidence="7">
    <location>
        <begin position="326"/>
        <end position="345"/>
    </location>
</feature>
<sequence length="727" mass="81255">MNALGFLLLLLILLLLPLHSCSSSVTQFFEAWRNKHGKTYSSEEEKQRRLEIFEDNYDFVKQHNDIGKSSYSLSLNAFADLTHREFKASHLGLAAAITSSARRNVGESGEVVRDIPASIDWSQEGAVTDVKDQGSCGASWAFAATGAMEGINKIVTGSLISLSEQELIECNLSYNKGCEGGLMDYAYQFVMDNHGINTDEEYPYRAHDWECDKHYLKRRYVTIDGYTDVPENNETLLLQAVAAQPVSVGICASDRAFQFYHWGIFTGPCSKSLDHAVLIVGYDSLNGVDYWIVKNSWGHWGMSGYILMQRNTGDSQGLCGINMLGSYPTKTSPNPPPPPPPEEEKQRKLEIFEDNYDFVKQHNDIGYSSCSLSLNSLADLTRHEFKASHLGLDAELSSSARRNVGEPREVRDIPNSIDWNQEGAVTDVKDQGSCGASWAFAATGAMEGINKIVTDSLVSLSEQELIDCCLSYSKGCEGGLVNYAYQLVIDNHGINNDEEYPYRAHYWECNKHYLKRHYVTIDGYKDVAENNETLLLQAVAAQPGIFTGPCSKSLNHAVLIVGYDSLNGVEYWIVKNSWRHWGMGGYILLQRNTGDSQGLCGINMLASYPTKTSPNPPAPPPPGPVICDLLNYCSDEETCCCTLSFLGICLAWQCCAYSSVCCKDHHHIHCRPSDYPVWNTKRNMYLKCLAALVLTDNKFFLQHTGNATTKAFKKRIFQEVWWLEFIC</sequence>
<dbReference type="InterPro" id="IPR000118">
    <property type="entry name" value="Granulin"/>
</dbReference>
<keyword evidence="13" id="KW-1185">Reference proteome</keyword>
<dbReference type="SMART" id="SM00645">
    <property type="entry name" value="Pept_C1"/>
    <property type="match status" value="2"/>
</dbReference>
<evidence type="ECO:0000256" key="6">
    <source>
        <dbReference type="ARBA" id="ARBA00023157"/>
    </source>
</evidence>
<evidence type="ECO:0000256" key="2">
    <source>
        <dbReference type="ARBA" id="ARBA00022670"/>
    </source>
</evidence>
<dbReference type="InterPro" id="IPR039417">
    <property type="entry name" value="Peptidase_C1A_papain-like"/>
</dbReference>
<dbReference type="EMBL" id="JAUESC010000386">
    <property type="protein sequence ID" value="KAK0577185.1"/>
    <property type="molecule type" value="Genomic_DNA"/>
</dbReference>
<dbReference type="SMART" id="SM00277">
    <property type="entry name" value="GRAN"/>
    <property type="match status" value="1"/>
</dbReference>